<dbReference type="InterPro" id="IPR051534">
    <property type="entry name" value="CBASS_pafABC_assoc_protein"/>
</dbReference>
<comment type="caution">
    <text evidence="3">The sequence shown here is derived from an EMBL/GenBank/DDBJ whole genome shotgun (WGS) entry which is preliminary data.</text>
</comment>
<dbReference type="InterPro" id="IPR026881">
    <property type="entry name" value="WYL_dom"/>
</dbReference>
<organism evidence="3 4">
    <name type="scientific">Sphingobium nicotianae</name>
    <dbReference type="NCBI Taxonomy" id="2782607"/>
    <lineage>
        <taxon>Bacteria</taxon>
        <taxon>Pseudomonadati</taxon>
        <taxon>Pseudomonadota</taxon>
        <taxon>Alphaproteobacteria</taxon>
        <taxon>Sphingomonadales</taxon>
        <taxon>Sphingomonadaceae</taxon>
        <taxon>Sphingobium</taxon>
    </lineage>
</organism>
<feature type="domain" description="WYL" evidence="2">
    <location>
        <begin position="140"/>
        <end position="203"/>
    </location>
</feature>
<reference evidence="3" key="1">
    <citation type="submission" date="2021-05" db="EMBL/GenBank/DDBJ databases">
        <title>Genome of Sphingobium sp. strain.</title>
        <authorList>
            <person name="Fan R."/>
        </authorList>
    </citation>
    <scope>NUCLEOTIDE SEQUENCE</scope>
    <source>
        <strain evidence="3">H33</strain>
    </source>
</reference>
<accession>A0A9X1DC89</accession>
<dbReference type="SUPFAM" id="SSF46785">
    <property type="entry name" value="Winged helix' DNA-binding domain"/>
    <property type="match status" value="1"/>
</dbReference>
<dbReference type="Proteomes" id="UP001138757">
    <property type="component" value="Unassembled WGS sequence"/>
</dbReference>
<dbReference type="InterPro" id="IPR036390">
    <property type="entry name" value="WH_DNA-bd_sf"/>
</dbReference>
<protein>
    <submittedName>
        <fullName evidence="3">YafY family transcriptional regulator</fullName>
    </submittedName>
</protein>
<dbReference type="InterPro" id="IPR013196">
    <property type="entry name" value="HTH_11"/>
</dbReference>
<dbReference type="Pfam" id="PF13280">
    <property type="entry name" value="WYL"/>
    <property type="match status" value="1"/>
</dbReference>
<gene>
    <name evidence="3" type="ORF">KK488_10995</name>
</gene>
<name>A0A9X1DC89_9SPHN</name>
<proteinExistence type="predicted"/>
<dbReference type="InterPro" id="IPR036388">
    <property type="entry name" value="WH-like_DNA-bd_sf"/>
</dbReference>
<dbReference type="EMBL" id="JAHGAW010000006">
    <property type="protein sequence ID" value="MBT2187472.1"/>
    <property type="molecule type" value="Genomic_DNA"/>
</dbReference>
<dbReference type="PROSITE" id="PS52050">
    <property type="entry name" value="WYL"/>
    <property type="match status" value="1"/>
</dbReference>
<evidence type="ECO:0000313" key="3">
    <source>
        <dbReference type="EMBL" id="MBT2187472.1"/>
    </source>
</evidence>
<sequence length="228" mass="25699">MRKADRLFQIVQILRRNGRPVTADAIAEELETSKRSIYRDIAALMGQRVPIRGEAGVGYVLEGGFDLPPLMLTADEIDAVALGAHWVAEHGDPGLARAALDVLAKVAAVLPEDLRPFLMDSPTRAVRSWNMAPDGLDVVQLRSWIRKGRKIAIAYSDEADRPSERTIWPLLVGYRDATRLLVAWCELRTDFRTFRLDRIRHAEFMDEAIPKRPALLRAQYLKTLKACD</sequence>
<keyword evidence="4" id="KW-1185">Reference proteome</keyword>
<evidence type="ECO:0000259" key="1">
    <source>
        <dbReference type="Pfam" id="PF08279"/>
    </source>
</evidence>
<feature type="domain" description="Helix-turn-helix type 11" evidence="1">
    <location>
        <begin position="6"/>
        <end position="59"/>
    </location>
</feature>
<dbReference type="Gene3D" id="1.10.10.10">
    <property type="entry name" value="Winged helix-like DNA-binding domain superfamily/Winged helix DNA-binding domain"/>
    <property type="match status" value="1"/>
</dbReference>
<evidence type="ECO:0000259" key="2">
    <source>
        <dbReference type="Pfam" id="PF13280"/>
    </source>
</evidence>
<dbReference type="RefSeq" id="WP_214623424.1">
    <property type="nucleotide sequence ID" value="NZ_JAHGAW010000006.1"/>
</dbReference>
<evidence type="ECO:0000313" key="4">
    <source>
        <dbReference type="Proteomes" id="UP001138757"/>
    </source>
</evidence>
<dbReference type="AlphaFoldDB" id="A0A9X1DC89"/>
<dbReference type="Pfam" id="PF08279">
    <property type="entry name" value="HTH_11"/>
    <property type="match status" value="1"/>
</dbReference>
<dbReference type="PANTHER" id="PTHR34580:SF3">
    <property type="entry name" value="PROTEIN PAFB"/>
    <property type="match status" value="1"/>
</dbReference>
<dbReference type="PANTHER" id="PTHR34580">
    <property type="match status" value="1"/>
</dbReference>